<evidence type="ECO:0000313" key="1">
    <source>
        <dbReference type="EMBL" id="EAZ82708.1"/>
    </source>
</evidence>
<keyword evidence="2" id="KW-1185">Reference proteome</keyword>
<sequence length="338" mass="39994">MKSAFDSQVQFFNSLKAAIPSYCSLVDAVAETIDVSIDSAYRRIRGEKLLNYQEMFMLCQKYNISVDRLFSLNSNTIVFQSNQNKFEKDNFHKWMEDVYAQLQMVQSFNKKHIYFLLKDMPPWYHYYHKELALFKFFFWKKSILYSDSINGKHFSLQDECEPDLEELQNKILKVYNKIDTTEIWNEEGINTTLRQIHLYQDMGLIPDPQDTIKLYNCLLEVVDHLENMAEVGKKFPFGGTPNEGSPDYNFFVNEFVLGDNTFFVELDDIKITYLNYNVIYFMGTSDQTFNEGMFQNLKNLIKKSTQISKVGEKERRQFFNKLRKKISIQIDSFQSTIE</sequence>
<evidence type="ECO:0000313" key="2">
    <source>
        <dbReference type="Proteomes" id="UP000003919"/>
    </source>
</evidence>
<dbReference type="Proteomes" id="UP000003919">
    <property type="component" value="Unassembled WGS sequence"/>
</dbReference>
<gene>
    <name evidence="1" type="ORF">ALPR1_10845</name>
</gene>
<protein>
    <recommendedName>
        <fullName evidence="3">Transcription regulator BetR N-terminal domain-containing protein</fullName>
    </recommendedName>
</protein>
<reference evidence="1 2" key="1">
    <citation type="journal article" date="2011" name="J. Bacteriol.">
        <title>Complete genome sequence of Algoriphagus sp. PR1, bacterial prey of a colony-forming choanoflagellate.</title>
        <authorList>
            <person name="Alegado R.A."/>
            <person name="Ferriera S."/>
            <person name="Nusbaum C."/>
            <person name="Young S.K."/>
            <person name="Zeng Q."/>
            <person name="Imamovic A."/>
            <person name="Fairclough S.R."/>
            <person name="King N."/>
        </authorList>
    </citation>
    <scope>NUCLEOTIDE SEQUENCE [LARGE SCALE GENOMIC DNA]</scope>
    <source>
        <strain evidence="1 2">PR1</strain>
    </source>
</reference>
<comment type="caution">
    <text evidence="1">The sequence shown here is derived from an EMBL/GenBank/DDBJ whole genome shotgun (WGS) entry which is preliminary data.</text>
</comment>
<organism evidence="1 2">
    <name type="scientific">Algoriphagus machipongonensis</name>
    <dbReference type="NCBI Taxonomy" id="388413"/>
    <lineage>
        <taxon>Bacteria</taxon>
        <taxon>Pseudomonadati</taxon>
        <taxon>Bacteroidota</taxon>
        <taxon>Cytophagia</taxon>
        <taxon>Cytophagales</taxon>
        <taxon>Cyclobacteriaceae</taxon>
        <taxon>Algoriphagus</taxon>
    </lineage>
</organism>
<dbReference type="HOGENOM" id="CLU_836345_0_0_10"/>
<proteinExistence type="predicted"/>
<dbReference type="eggNOG" id="ENOG502ZA1C">
    <property type="taxonomic scope" value="Bacteria"/>
</dbReference>
<dbReference type="EMBL" id="AAXU02000001">
    <property type="protein sequence ID" value="EAZ82708.1"/>
    <property type="molecule type" value="Genomic_DNA"/>
</dbReference>
<dbReference type="OrthoDB" id="1098026at2"/>
<dbReference type="STRING" id="388413.ALPR1_10845"/>
<dbReference type="RefSeq" id="WP_008200477.1">
    <property type="nucleotide sequence ID" value="NZ_CM001023.1"/>
</dbReference>
<accession>A3HS90</accession>
<dbReference type="AlphaFoldDB" id="A3HS90"/>
<evidence type="ECO:0008006" key="3">
    <source>
        <dbReference type="Google" id="ProtNLM"/>
    </source>
</evidence>
<name>A3HS90_9BACT</name>